<dbReference type="OrthoDB" id="26740at2759"/>
<feature type="compositionally biased region" description="Basic and acidic residues" evidence="9">
    <location>
        <begin position="1200"/>
        <end position="1212"/>
    </location>
</feature>
<feature type="region of interest" description="Disordered" evidence="9">
    <location>
        <begin position="673"/>
        <end position="1288"/>
    </location>
</feature>
<evidence type="ECO:0000256" key="7">
    <source>
        <dbReference type="ARBA" id="ARBA00023121"/>
    </source>
</evidence>
<feature type="compositionally biased region" description="Basic and acidic residues" evidence="9">
    <location>
        <begin position="704"/>
        <end position="730"/>
    </location>
</feature>
<dbReference type="PANTHER" id="PTHR13466">
    <property type="entry name" value="TEX2 PROTEIN-RELATED"/>
    <property type="match status" value="1"/>
</dbReference>
<evidence type="ECO:0000313" key="12">
    <source>
        <dbReference type="EMBL" id="OXG21890.1"/>
    </source>
</evidence>
<dbReference type="EMBL" id="AMKT01000041">
    <property type="protein sequence ID" value="OXG21890.1"/>
    <property type="molecule type" value="Genomic_DNA"/>
</dbReference>
<keyword evidence="2" id="KW-0813">Transport</keyword>
<protein>
    <submittedName>
        <fullName evidence="12">Endoplasmic reticulum protein</fullName>
    </submittedName>
</protein>
<evidence type="ECO:0000256" key="5">
    <source>
        <dbReference type="ARBA" id="ARBA00022989"/>
    </source>
</evidence>
<feature type="compositionally biased region" description="Basic and acidic residues" evidence="9">
    <location>
        <begin position="1059"/>
        <end position="1100"/>
    </location>
</feature>
<dbReference type="PANTHER" id="PTHR13466:SF19">
    <property type="entry name" value="NUCLEUS-VACUOLE JUNCTION PROTEIN 2"/>
    <property type="match status" value="1"/>
</dbReference>
<evidence type="ECO:0000313" key="13">
    <source>
        <dbReference type="Proteomes" id="UP000199727"/>
    </source>
</evidence>
<keyword evidence="3 10" id="KW-0812">Transmembrane</keyword>
<dbReference type="GO" id="GO:0015914">
    <property type="term" value="P:phospholipid transport"/>
    <property type="evidence" value="ECO:0007669"/>
    <property type="project" value="TreeGrafter"/>
</dbReference>
<dbReference type="GO" id="GO:0005789">
    <property type="term" value="C:endoplasmic reticulum membrane"/>
    <property type="evidence" value="ECO:0007669"/>
    <property type="project" value="UniProtKB-SubCell"/>
</dbReference>
<feature type="region of interest" description="Disordered" evidence="9">
    <location>
        <begin position="571"/>
        <end position="636"/>
    </location>
</feature>
<dbReference type="CDD" id="cd21675">
    <property type="entry name" value="SMP_TEX2"/>
    <property type="match status" value="1"/>
</dbReference>
<feature type="compositionally biased region" description="Basic and acidic residues" evidence="9">
    <location>
        <begin position="571"/>
        <end position="585"/>
    </location>
</feature>
<feature type="compositionally biased region" description="Polar residues" evidence="9">
    <location>
        <begin position="587"/>
        <end position="600"/>
    </location>
</feature>
<dbReference type="Proteomes" id="UP000199727">
    <property type="component" value="Unassembled WGS sequence"/>
</dbReference>
<evidence type="ECO:0000256" key="10">
    <source>
        <dbReference type="SAM" id="Phobius"/>
    </source>
</evidence>
<comment type="caution">
    <text evidence="12">The sequence shown here is derived from an EMBL/GenBank/DDBJ whole genome shotgun (WGS) entry which is preliminary data.</text>
</comment>
<keyword evidence="7" id="KW-0446">Lipid-binding</keyword>
<comment type="subcellular location">
    <subcellularLocation>
        <location evidence="1">Endoplasmic reticulum membrane</location>
    </subcellularLocation>
</comment>
<gene>
    <name evidence="12" type="ORF">C361_03317</name>
</gene>
<feature type="compositionally biased region" description="Low complexity" evidence="9">
    <location>
        <begin position="773"/>
        <end position="788"/>
    </location>
</feature>
<dbReference type="GO" id="GO:0008289">
    <property type="term" value="F:lipid binding"/>
    <property type="evidence" value="ECO:0007669"/>
    <property type="project" value="UniProtKB-KW"/>
</dbReference>
<feature type="compositionally biased region" description="Basic and acidic residues" evidence="9">
    <location>
        <begin position="1275"/>
        <end position="1288"/>
    </location>
</feature>
<feature type="transmembrane region" description="Helical" evidence="10">
    <location>
        <begin position="39"/>
        <end position="62"/>
    </location>
</feature>
<keyword evidence="8 10" id="KW-0472">Membrane</keyword>
<feature type="compositionally biased region" description="Polar residues" evidence="9">
    <location>
        <begin position="987"/>
        <end position="1019"/>
    </location>
</feature>
<evidence type="ECO:0000256" key="8">
    <source>
        <dbReference type="ARBA" id="ARBA00023136"/>
    </source>
</evidence>
<feature type="compositionally biased region" description="Basic and acidic residues" evidence="9">
    <location>
        <begin position="159"/>
        <end position="171"/>
    </location>
</feature>
<name>A0A854QDZ3_CRYNE</name>
<evidence type="ECO:0000256" key="6">
    <source>
        <dbReference type="ARBA" id="ARBA00023055"/>
    </source>
</evidence>
<evidence type="ECO:0000256" key="4">
    <source>
        <dbReference type="ARBA" id="ARBA00022824"/>
    </source>
</evidence>
<dbReference type="InterPro" id="IPR031468">
    <property type="entry name" value="SMP_LBD"/>
</dbReference>
<proteinExistence type="predicted"/>
<feature type="compositionally biased region" description="Low complexity" evidence="9">
    <location>
        <begin position="941"/>
        <end position="963"/>
    </location>
</feature>
<feature type="compositionally biased region" description="Polar residues" evidence="9">
    <location>
        <begin position="134"/>
        <end position="146"/>
    </location>
</feature>
<feature type="compositionally biased region" description="Polar residues" evidence="9">
    <location>
        <begin position="677"/>
        <end position="687"/>
    </location>
</feature>
<dbReference type="GO" id="GO:0032865">
    <property type="term" value="C:ERMES complex"/>
    <property type="evidence" value="ECO:0007669"/>
    <property type="project" value="TreeGrafter"/>
</dbReference>
<feature type="compositionally biased region" description="Basic and acidic residues" evidence="9">
    <location>
        <begin position="861"/>
        <end position="876"/>
    </location>
</feature>
<feature type="compositionally biased region" description="Low complexity" evidence="9">
    <location>
        <begin position="612"/>
        <end position="631"/>
    </location>
</feature>
<feature type="compositionally biased region" description="Polar residues" evidence="9">
    <location>
        <begin position="1179"/>
        <end position="1196"/>
    </location>
</feature>
<evidence type="ECO:0000256" key="3">
    <source>
        <dbReference type="ARBA" id="ARBA00022692"/>
    </source>
</evidence>
<reference evidence="12 13" key="1">
    <citation type="submission" date="2017-06" db="EMBL/GenBank/DDBJ databases">
        <title>Global population genomics of the pathogenic fungus Cryptococcus neoformans var. grubii.</title>
        <authorList>
            <person name="Cuomo C."/>
            <person name="Litvintseva A."/>
            <person name="Chen Y."/>
            <person name="Young S."/>
            <person name="Zeng Q."/>
            <person name="Chapman S."/>
            <person name="Gujja S."/>
            <person name="Saif S."/>
            <person name="Birren B."/>
        </authorList>
    </citation>
    <scope>NUCLEOTIDE SEQUENCE [LARGE SCALE GENOMIC DNA]</scope>
    <source>
        <strain evidence="12 13">Tu259-1</strain>
    </source>
</reference>
<evidence type="ECO:0000256" key="1">
    <source>
        <dbReference type="ARBA" id="ARBA00004586"/>
    </source>
</evidence>
<dbReference type="PROSITE" id="PS51847">
    <property type="entry name" value="SMP"/>
    <property type="match status" value="1"/>
</dbReference>
<keyword evidence="4" id="KW-0256">Endoplasmic reticulum</keyword>
<feature type="region of interest" description="Disordered" evidence="9">
    <location>
        <begin position="80"/>
        <end position="107"/>
    </location>
</feature>
<evidence type="ECO:0000256" key="9">
    <source>
        <dbReference type="SAM" id="MobiDB-lite"/>
    </source>
</evidence>
<evidence type="ECO:0000259" key="11">
    <source>
        <dbReference type="PROSITE" id="PS51847"/>
    </source>
</evidence>
<accession>A0A854QDZ3</accession>
<dbReference type="SUPFAM" id="SSF50729">
    <property type="entry name" value="PH domain-like"/>
    <property type="match status" value="1"/>
</dbReference>
<keyword evidence="5 10" id="KW-1133">Transmembrane helix</keyword>
<feature type="compositionally biased region" description="Basic and acidic residues" evidence="9">
    <location>
        <begin position="1247"/>
        <end position="1265"/>
    </location>
</feature>
<sequence>MDVSVLLNSFSVSILHPLLDVYDTIGNHSRTMWWPFQWLFIYILGGLTFVPLVVVIIVAYAIKYGSSPIGDDDPFKLRKSQLQSQTEKEEQLQKRHSKDKATTSGTHSLSGWLTIRRQFYSSSAGGDGGISSSNKGASSMSTTGSVAASPAEVLTEDENPGKRSAELKDIDPSINTVVGDSNAPSMNSSAKSTYSSRIAQTYRSIVPRQNKLPAPKSYFFCVLKSSVLFLYEDESQLNCAAAIGIEDYNVEIEDDEGQFNRRDGEMFSKRNAIVLKLREGGRGIPLLSKSMSVEDANGEANGPIYLFSKSNTKMEDWYIALLQVSSRPPTFDDVFSSRDMQNMVDTIDTEPDPIPMRWFNAFMGRVFFGYYRTEVFEQFIISKIMKKLSKVPRPSFLSPIVVREVNVGSSPPFFSKPMLKDLTASGTAAFEVHVQHRSRASEPASDVRLTIATTATIPTGFKPYVVDLVLAVVLKSFEGNLLVQIKEPPSNRIWYGFTKMPKIEMEIIPVVSERKIQISMVLKAIEKQLRDVIAESVVLPNMDDLAFFNSCDYPVRGGIFDFAAKAKRNAKGEREDTSHESEGSKQDALSISPEASNTTLRQRHQKQTLYAPITTVPPLTPSIPSSSLLSSESGADTGTEIVRTETAPITLSSSSAPSKKVAALSATRKWFAVSGAKPSSSAVQTLTEGVGQEPDDDNPTSENFPKRSTESQEADKKIGQKGQKNWENRPEVASVEVSLSTASHPDIPEPVQARGANDATTDNGSTLGLVAPSSSKVSETSSIATSSTEAFPKSMSTDETATLHHQLGMGSTSSLISSLRSRDKKALQAQMGSAKDQMKKWSVNFGAKRRSKAGITEEVDGSEKDDGRQALYRPREEEEDVRDDDHVPSPSKSQTHKRTTSSLSHGLSLQERLNAAAHETHATVLPHTHSSPMLIPERQRSSSTVSRPSLLPSPSKTSSLASVGVSPSKWTPVSGRPTIGVFKDEAASTSSNTLAVQAQPVSQGHTRRQSSSTPVSTQPAAERSMVVPRVPKRPGQVTGIGSSDLIPSKLNEGSAIGHDQGEDPKLESTEDAKDEIKREPPTLPSRKDIEPMQTEEKIEPEPGGILPARSVGVPPPLPPRKSAFDSPSKPKSLAQQNEQNVRLPAPEQVSRLSGSACVSEMFHSQPENKSSGRRDEVHSVSSNGKRPAHNASQALASLSDRQRNHGDDKDHIFTPCEFQTPIASSQSTKDRTGDSDAESALRMVTIKYEEARKAKEMESNSEGEKVNAVNEEDDVPKNAREYDTKNAG</sequence>
<feature type="compositionally biased region" description="Polar residues" evidence="9">
    <location>
        <begin position="173"/>
        <end position="193"/>
    </location>
</feature>
<keyword evidence="6" id="KW-0445">Lipid transport</keyword>
<organism evidence="12 13">
    <name type="scientific">Cryptococcus neoformans Tu259-1</name>
    <dbReference type="NCBI Taxonomy" id="1230072"/>
    <lineage>
        <taxon>Eukaryota</taxon>
        <taxon>Fungi</taxon>
        <taxon>Dikarya</taxon>
        <taxon>Basidiomycota</taxon>
        <taxon>Agaricomycotina</taxon>
        <taxon>Tremellomycetes</taxon>
        <taxon>Tremellales</taxon>
        <taxon>Cryptococcaceae</taxon>
        <taxon>Cryptococcus</taxon>
        <taxon>Cryptococcus neoformans species complex</taxon>
    </lineage>
</organism>
<feature type="domain" description="SMP-LTD" evidence="11">
    <location>
        <begin position="352"/>
        <end position="548"/>
    </location>
</feature>
<feature type="region of interest" description="Disordered" evidence="9">
    <location>
        <begin position="124"/>
        <end position="193"/>
    </location>
</feature>
<evidence type="ECO:0000256" key="2">
    <source>
        <dbReference type="ARBA" id="ARBA00022448"/>
    </source>
</evidence>
<dbReference type="GO" id="GO:1990456">
    <property type="term" value="P:mitochondrion-endoplasmic reticulum membrane tethering"/>
    <property type="evidence" value="ECO:0007669"/>
    <property type="project" value="TreeGrafter"/>
</dbReference>